<sequence length="560" mass="62805">MMNGSTQLEGVDVDETFSLVVKLGMFLSQCKYAVEILERAHMANCNPSRTPVDTEYKLGDDGDPVSDSTLYQSLSSKRKPTLSRSSVEAEYRCVPNAVAETCWLKNLLRELHTPLSSAMFVYCDNVSTIYLSSNPVQHQRTKHIEIDIHFVRDLVTADKVFYMDMRVETSQAEPEPVRGGVNEKLKLGSSSGADLGAPGGSRDPDECFTFSRYKARLMTNGSIQLERVDVDETFSSVVKLGTIQTVLSLATSRHWSIHQLDVKNSFLHGDLSETVYMYQSLGMQDLVHRDYLCLLQCLFMGSSRHLELGFSDLHLILIVLGFIMAEYCDVANAIAETCCLRNLLRELHTPLSFATLVIMSILGFLCQNGFEASELMRAARPADTNAPLNVRLCADIFGADFFLKETAPQVVPPKEGQPCNVQALQAVEAWKHLDFLCHNYILNGLVGSLCNVYYKTMTAKELWESLERKYKTKDAGIKKFTHKRKEMCVEDLVVRLRIEDDNKMARKNTYTPNSAKANMVEHDGSSLKSNSKAKGKGKGKNDKKRKGKVEYLAPKVRVVK</sequence>
<dbReference type="EMBL" id="BKCJ010001000">
    <property type="protein sequence ID" value="GEU38005.1"/>
    <property type="molecule type" value="Genomic_DNA"/>
</dbReference>
<dbReference type="InterPro" id="IPR013103">
    <property type="entry name" value="RVT_2"/>
</dbReference>
<protein>
    <submittedName>
        <fullName evidence="3">Ribonuclease H-like domain-containing protein</fullName>
    </submittedName>
</protein>
<evidence type="ECO:0000256" key="1">
    <source>
        <dbReference type="SAM" id="MobiDB-lite"/>
    </source>
</evidence>
<reference evidence="3" key="1">
    <citation type="journal article" date="2019" name="Sci. Rep.">
        <title>Draft genome of Tanacetum cinerariifolium, the natural source of mosquito coil.</title>
        <authorList>
            <person name="Yamashiro T."/>
            <person name="Shiraishi A."/>
            <person name="Satake H."/>
            <person name="Nakayama K."/>
        </authorList>
    </citation>
    <scope>NUCLEOTIDE SEQUENCE</scope>
</reference>
<comment type="caution">
    <text evidence="3">The sequence shown here is derived from an EMBL/GenBank/DDBJ whole genome shotgun (WGS) entry which is preliminary data.</text>
</comment>
<dbReference type="Pfam" id="PF07727">
    <property type="entry name" value="RVT_2"/>
    <property type="match status" value="1"/>
</dbReference>
<feature type="region of interest" description="Disordered" evidence="1">
    <location>
        <begin position="505"/>
        <end position="560"/>
    </location>
</feature>
<feature type="compositionally biased region" description="Basic residues" evidence="1">
    <location>
        <begin position="531"/>
        <end position="547"/>
    </location>
</feature>
<dbReference type="PANTHER" id="PTHR11439">
    <property type="entry name" value="GAG-POL-RELATED RETROTRANSPOSON"/>
    <property type="match status" value="1"/>
</dbReference>
<dbReference type="PANTHER" id="PTHR11439:SF524">
    <property type="entry name" value="RNA-DIRECTED DNA POLYMERASE, PROTEIN KINASE RLK-PELLE-DLSV FAMILY"/>
    <property type="match status" value="1"/>
</dbReference>
<accession>A0A6L2JQ61</accession>
<evidence type="ECO:0000259" key="2">
    <source>
        <dbReference type="Pfam" id="PF07727"/>
    </source>
</evidence>
<dbReference type="AlphaFoldDB" id="A0A6L2JQ61"/>
<proteinExistence type="predicted"/>
<gene>
    <name evidence="3" type="ORF">Tci_009983</name>
</gene>
<name>A0A6L2JQ61_TANCI</name>
<feature type="domain" description="Reverse transcriptase Ty1/copia-type" evidence="2">
    <location>
        <begin position="211"/>
        <end position="285"/>
    </location>
</feature>
<organism evidence="3">
    <name type="scientific">Tanacetum cinerariifolium</name>
    <name type="common">Dalmatian daisy</name>
    <name type="synonym">Chrysanthemum cinerariifolium</name>
    <dbReference type="NCBI Taxonomy" id="118510"/>
    <lineage>
        <taxon>Eukaryota</taxon>
        <taxon>Viridiplantae</taxon>
        <taxon>Streptophyta</taxon>
        <taxon>Embryophyta</taxon>
        <taxon>Tracheophyta</taxon>
        <taxon>Spermatophyta</taxon>
        <taxon>Magnoliopsida</taxon>
        <taxon>eudicotyledons</taxon>
        <taxon>Gunneridae</taxon>
        <taxon>Pentapetalae</taxon>
        <taxon>asterids</taxon>
        <taxon>campanulids</taxon>
        <taxon>Asterales</taxon>
        <taxon>Asteraceae</taxon>
        <taxon>Asteroideae</taxon>
        <taxon>Anthemideae</taxon>
        <taxon>Anthemidinae</taxon>
        <taxon>Tanacetum</taxon>
    </lineage>
</organism>
<dbReference type="CDD" id="cd09272">
    <property type="entry name" value="RNase_HI_RT_Ty1"/>
    <property type="match status" value="1"/>
</dbReference>
<evidence type="ECO:0000313" key="3">
    <source>
        <dbReference type="EMBL" id="GEU38005.1"/>
    </source>
</evidence>